<comment type="caution">
    <text evidence="1">The sequence shown here is derived from an EMBL/GenBank/DDBJ whole genome shotgun (WGS) entry which is preliminary data.</text>
</comment>
<gene>
    <name evidence="1" type="ORF">E5357_09000</name>
</gene>
<sequence length="294" mass="32565">MALEPISYQERGVKIMKWKVKTLIFVLLAILALQAPMTSQAAKKVRKSSATVKMERLEKKVSKYIKSSCPISANGQKASTAWSVYVKDLKTKKSFTINKKSFFSASTIKLYAMAAAYDKAKKGKLAMNSSIESLINSMITVSSNDAFNTLFYKYLGKGTVNKFCKANGYKKTQQYRPCGVGDESGPKGNKTSAADCGMLLEKIYRGKMVSRAASQKMLNYLKRQTIRTKIPRGVPYGIQVANKTGEDGTIQNDVAIVYGKKTTYIICVFSNTNNPGRAYNCIAEISRMVYNALN</sequence>
<proteinExistence type="predicted"/>
<keyword evidence="1" id="KW-0378">Hydrolase</keyword>
<reference evidence="1" key="1">
    <citation type="submission" date="2019-04" db="EMBL/GenBank/DDBJ databases">
        <title>Microbes associate with the intestines of laboratory mice.</title>
        <authorList>
            <person name="Navarre W."/>
            <person name="Wong E."/>
            <person name="Huang K."/>
            <person name="Tropini C."/>
            <person name="Ng K."/>
            <person name="Yu B."/>
        </authorList>
    </citation>
    <scope>NUCLEOTIDE SEQUENCE</scope>
    <source>
        <strain evidence="1">NM72_1-8</strain>
    </source>
</reference>
<evidence type="ECO:0000313" key="2">
    <source>
        <dbReference type="Proteomes" id="UP000307720"/>
    </source>
</evidence>
<evidence type="ECO:0000313" key="1">
    <source>
        <dbReference type="EMBL" id="TGX98490.1"/>
    </source>
</evidence>
<protein>
    <submittedName>
        <fullName evidence="1">Serine hydrolase</fullName>
    </submittedName>
</protein>
<accession>A0AC61QZ02</accession>
<organism evidence="1 2">
    <name type="scientific">Hominisplanchenecus murintestinalis</name>
    <dbReference type="NCBI Taxonomy" id="2941517"/>
    <lineage>
        <taxon>Bacteria</taxon>
        <taxon>Bacillati</taxon>
        <taxon>Bacillota</taxon>
        <taxon>Clostridia</taxon>
        <taxon>Lachnospirales</taxon>
        <taxon>Lachnospiraceae</taxon>
        <taxon>Hominisplanchenecus</taxon>
    </lineage>
</organism>
<dbReference type="EMBL" id="SRZB01000017">
    <property type="protein sequence ID" value="TGX98490.1"/>
    <property type="molecule type" value="Genomic_DNA"/>
</dbReference>
<dbReference type="Proteomes" id="UP000307720">
    <property type="component" value="Unassembled WGS sequence"/>
</dbReference>
<name>A0AC61QZ02_9FIRM</name>
<keyword evidence="2" id="KW-1185">Reference proteome</keyword>